<dbReference type="PROSITE" id="PS51323">
    <property type="entry name" value="IGFBP_N_2"/>
    <property type="match status" value="1"/>
</dbReference>
<feature type="non-terminal residue" evidence="19">
    <location>
        <position position="1"/>
    </location>
</feature>
<dbReference type="GO" id="GO:0008201">
    <property type="term" value="F:heparin binding"/>
    <property type="evidence" value="ECO:0007669"/>
    <property type="project" value="TreeGrafter"/>
</dbReference>
<dbReference type="SMART" id="SM00209">
    <property type="entry name" value="TSP1"/>
    <property type="match status" value="1"/>
</dbReference>
<dbReference type="InterPro" id="IPR006208">
    <property type="entry name" value="Glyco_hormone_CN"/>
</dbReference>
<accession>A0A7J5Y5E3</accession>
<dbReference type="PANTHER" id="PTHR11348">
    <property type="entry name" value="CONNECTIVE TISSUE GROWTH FACTOR-RELATED"/>
    <property type="match status" value="1"/>
</dbReference>
<dbReference type="InterPro" id="IPR009030">
    <property type="entry name" value="Growth_fac_rcpt_cys_sf"/>
</dbReference>
<dbReference type="GO" id="GO:0005737">
    <property type="term" value="C:cytoplasm"/>
    <property type="evidence" value="ECO:0007669"/>
    <property type="project" value="UniProtKB-SubCell"/>
</dbReference>
<dbReference type="PROSITE" id="PS00222">
    <property type="entry name" value="IGFBP_N_1"/>
    <property type="match status" value="1"/>
</dbReference>
<sequence>MSPGSLHFLWHTQDVIHCIFHCVLVPPLQVKLTLIMRDLLGTQQRLSVQTPQYVGLNFLVLVQPERMPDNVDSSPGPAGWFLYTGRSINTHLTSKQFENIQERDFCWLSVFLSKSHLPALSSPCALLELTQTFSLKRCYRFSAIPCCSSLLNRQTEIAGENGCVLLTQVFSRAQNNGQLAPGDGRAAAERRQFCQWPCKCRERPHCAPGVSSVLDGCGCCKSCARQIGEPCNERDVCDPHKSMYCDFSADQPRYEVGVCAYLMAVGCDLNGAHYENGEGFQPSPLYRCTCIAGAIGCTPAFIQKPAELIGPASLMGNMPAGLRSGQSPKKNQQDTTYMSERPVYRNQPAGPGLLSTVLLTQCPLTVILKAYRDPPLAWKKNCLIQTTPWSPCSKTCGLGISSRVNNDNGKCEMRKDRRLCLLRPCDKSVMKSVKAPKGKTCRPKFQAKKVEKLTLSGCTSTKKFKPTYCGVCTDKRCCVPNKSRMIKVNFTCKGGTSTQWKMQWITSCVCQRKCNDPGDMFSDLRQTKKQTDLNKVNLHLAMRSLGASGMSLPLVASSCWYSSIRELRELRASEKWLCSIPSTCSLVKRSLSSMKVVFTQVLLARANREWEWPTGGTEHRPVFQPSWFQDTNGSEGFSLERGGNYI</sequence>
<evidence type="ECO:0000256" key="14">
    <source>
        <dbReference type="ARBA" id="ARBA00042352"/>
    </source>
</evidence>
<dbReference type="Pfam" id="PF00007">
    <property type="entry name" value="Cys_knot"/>
    <property type="match status" value="1"/>
</dbReference>
<proteinExistence type="inferred from homology"/>
<dbReference type="OrthoDB" id="365605at2759"/>
<dbReference type="InterPro" id="IPR000884">
    <property type="entry name" value="TSP1_rpt"/>
</dbReference>
<keyword evidence="10" id="KW-0339">Growth factor</keyword>
<dbReference type="InterPro" id="IPR043973">
    <property type="entry name" value="TSP1_CCN"/>
</dbReference>
<evidence type="ECO:0000256" key="4">
    <source>
        <dbReference type="ARBA" id="ARBA00008125"/>
    </source>
</evidence>
<evidence type="ECO:0000256" key="8">
    <source>
        <dbReference type="ARBA" id="ARBA00022868"/>
    </source>
</evidence>
<dbReference type="GO" id="GO:0008083">
    <property type="term" value="F:growth factor activity"/>
    <property type="evidence" value="ECO:0007669"/>
    <property type="project" value="UniProtKB-KW"/>
</dbReference>
<comment type="caution">
    <text evidence="19">The sequence shown here is derived from an EMBL/GenBank/DDBJ whole genome shotgun (WGS) entry which is preliminary data.</text>
</comment>
<dbReference type="PROSITE" id="PS01185">
    <property type="entry name" value="CTCK_1"/>
    <property type="match status" value="1"/>
</dbReference>
<keyword evidence="8" id="KW-0303">Gap junction</keyword>
<dbReference type="SUPFAM" id="SSF57184">
    <property type="entry name" value="Growth factor receptor domain"/>
    <property type="match status" value="1"/>
</dbReference>
<name>A0A7J5Y5E3_DISMA</name>
<dbReference type="GO" id="GO:0031012">
    <property type="term" value="C:extracellular matrix"/>
    <property type="evidence" value="ECO:0007669"/>
    <property type="project" value="TreeGrafter"/>
</dbReference>
<feature type="domain" description="IGFBP N-terminal" evidence="18">
    <location>
        <begin position="190"/>
        <end position="262"/>
    </location>
</feature>
<keyword evidence="5" id="KW-0963">Cytoplasm</keyword>
<evidence type="ECO:0000256" key="3">
    <source>
        <dbReference type="ARBA" id="ARBA00004613"/>
    </source>
</evidence>
<dbReference type="GO" id="GO:0051239">
    <property type="term" value="P:regulation of multicellular organismal process"/>
    <property type="evidence" value="ECO:0007669"/>
    <property type="project" value="UniProtKB-ARBA"/>
</dbReference>
<keyword evidence="9" id="KW-0965">Cell junction</keyword>
<evidence type="ECO:0000256" key="12">
    <source>
        <dbReference type="ARBA" id="ARBA00023180"/>
    </source>
</evidence>
<evidence type="ECO:0000313" key="19">
    <source>
        <dbReference type="EMBL" id="KAF3844251.1"/>
    </source>
</evidence>
<reference evidence="19 20" key="1">
    <citation type="submission" date="2020-03" db="EMBL/GenBank/DDBJ databases">
        <title>Dissostichus mawsoni Genome sequencing and assembly.</title>
        <authorList>
            <person name="Park H."/>
        </authorList>
    </citation>
    <scope>NUCLEOTIDE SEQUENCE [LARGE SCALE GENOMIC DNA]</scope>
    <source>
        <strain evidence="19">DM0001</strain>
        <tissue evidence="19">Muscle</tissue>
    </source>
</reference>
<keyword evidence="7" id="KW-0732">Signal</keyword>
<evidence type="ECO:0000256" key="9">
    <source>
        <dbReference type="ARBA" id="ARBA00022949"/>
    </source>
</evidence>
<evidence type="ECO:0000256" key="1">
    <source>
        <dbReference type="ARBA" id="ARBA00004496"/>
    </source>
</evidence>
<dbReference type="FunFam" id="2.20.100.10:FF:000046">
    <property type="entry name" value="Cellular communication network factor 4"/>
    <property type="match status" value="1"/>
</dbReference>
<keyword evidence="20" id="KW-1185">Reference proteome</keyword>
<dbReference type="InterPro" id="IPR036383">
    <property type="entry name" value="TSP1_rpt_sf"/>
</dbReference>
<evidence type="ECO:0000256" key="13">
    <source>
        <dbReference type="ARBA" id="ARBA00039944"/>
    </source>
</evidence>
<dbReference type="SMART" id="SM00041">
    <property type="entry name" value="CT"/>
    <property type="match status" value="1"/>
</dbReference>
<dbReference type="PANTHER" id="PTHR11348:SF3">
    <property type="entry name" value="CELLULAR COMMUNICATION NETWORK FACTOR 6"/>
    <property type="match status" value="1"/>
</dbReference>
<dbReference type="EMBL" id="JAAKFY010000016">
    <property type="protein sequence ID" value="KAF3844251.1"/>
    <property type="molecule type" value="Genomic_DNA"/>
</dbReference>
<evidence type="ECO:0000259" key="17">
    <source>
        <dbReference type="PROSITE" id="PS01225"/>
    </source>
</evidence>
<dbReference type="Pfam" id="PF00219">
    <property type="entry name" value="IGFBP"/>
    <property type="match status" value="1"/>
</dbReference>
<comment type="similarity">
    <text evidence="4">Belongs to the CCN family.</text>
</comment>
<keyword evidence="12" id="KW-0325">Glycoprotein</keyword>
<dbReference type="GO" id="GO:0005178">
    <property type="term" value="F:integrin binding"/>
    <property type="evidence" value="ECO:0007669"/>
    <property type="project" value="TreeGrafter"/>
</dbReference>
<evidence type="ECO:0000256" key="6">
    <source>
        <dbReference type="ARBA" id="ARBA00022525"/>
    </source>
</evidence>
<dbReference type="AlphaFoldDB" id="A0A7J5Y5E3"/>
<dbReference type="SUPFAM" id="SSF82895">
    <property type="entry name" value="TSP-1 type 1 repeat"/>
    <property type="match status" value="1"/>
</dbReference>
<dbReference type="GO" id="GO:0005615">
    <property type="term" value="C:extracellular space"/>
    <property type="evidence" value="ECO:0007669"/>
    <property type="project" value="TreeGrafter"/>
</dbReference>
<dbReference type="SMART" id="SM00121">
    <property type="entry name" value="IB"/>
    <property type="match status" value="1"/>
</dbReference>
<dbReference type="GO" id="GO:0007155">
    <property type="term" value="P:cell adhesion"/>
    <property type="evidence" value="ECO:0007669"/>
    <property type="project" value="TreeGrafter"/>
</dbReference>
<keyword evidence="11" id="KW-1015">Disulfide bond</keyword>
<dbReference type="InterPro" id="IPR050941">
    <property type="entry name" value="CCN"/>
</dbReference>
<evidence type="ECO:0000313" key="20">
    <source>
        <dbReference type="Proteomes" id="UP000518266"/>
    </source>
</evidence>
<dbReference type="InterPro" id="IPR000867">
    <property type="entry name" value="IGFBP-like"/>
</dbReference>
<dbReference type="GO" id="GO:0045597">
    <property type="term" value="P:positive regulation of cell differentiation"/>
    <property type="evidence" value="ECO:0007669"/>
    <property type="project" value="TreeGrafter"/>
</dbReference>
<protein>
    <recommendedName>
        <fullName evidence="13">CCN family member 3</fullName>
    </recommendedName>
    <alternativeName>
        <fullName evidence="14">Cellular communication network factor 3</fullName>
    </alternativeName>
    <alternativeName>
        <fullName evidence="15">Protein NOV homolog</fullName>
    </alternativeName>
</protein>
<organism evidence="19 20">
    <name type="scientific">Dissostichus mawsoni</name>
    <name type="common">Antarctic cod</name>
    <dbReference type="NCBI Taxonomy" id="36200"/>
    <lineage>
        <taxon>Eukaryota</taxon>
        <taxon>Metazoa</taxon>
        <taxon>Chordata</taxon>
        <taxon>Craniata</taxon>
        <taxon>Vertebrata</taxon>
        <taxon>Euteleostomi</taxon>
        <taxon>Actinopterygii</taxon>
        <taxon>Neopterygii</taxon>
        <taxon>Teleostei</taxon>
        <taxon>Neoteleostei</taxon>
        <taxon>Acanthomorphata</taxon>
        <taxon>Eupercaria</taxon>
        <taxon>Perciformes</taxon>
        <taxon>Notothenioidei</taxon>
        <taxon>Nototheniidae</taxon>
        <taxon>Dissostichus</taxon>
    </lineage>
</organism>
<dbReference type="GO" id="GO:0005921">
    <property type="term" value="C:gap junction"/>
    <property type="evidence" value="ECO:0007669"/>
    <property type="project" value="UniProtKB-SubCell"/>
</dbReference>
<evidence type="ECO:0000256" key="11">
    <source>
        <dbReference type="ARBA" id="ARBA00023157"/>
    </source>
</evidence>
<keyword evidence="6" id="KW-0964">Secreted</keyword>
<dbReference type="PROSITE" id="PS50092">
    <property type="entry name" value="TSP1"/>
    <property type="match status" value="1"/>
</dbReference>
<evidence type="ECO:0000256" key="15">
    <source>
        <dbReference type="ARBA" id="ARBA00077787"/>
    </source>
</evidence>
<evidence type="ECO:0000256" key="16">
    <source>
        <dbReference type="PROSITE-ProRule" id="PRU00039"/>
    </source>
</evidence>
<comment type="caution">
    <text evidence="16">Lacks conserved residue(s) required for the propagation of feature annotation.</text>
</comment>
<evidence type="ECO:0000256" key="10">
    <source>
        <dbReference type="ARBA" id="ARBA00023030"/>
    </source>
</evidence>
<evidence type="ECO:0000256" key="5">
    <source>
        <dbReference type="ARBA" id="ARBA00022490"/>
    </source>
</evidence>
<dbReference type="InterPro" id="IPR017891">
    <property type="entry name" value="Insulin_GF-bd_Cys-rich_CS"/>
</dbReference>
<feature type="domain" description="CTCK" evidence="17">
    <location>
        <begin position="441"/>
        <end position="515"/>
    </location>
</feature>
<comment type="subcellular location">
    <subcellularLocation>
        <location evidence="2">Cell junction</location>
        <location evidence="2">Gap junction</location>
    </subcellularLocation>
    <subcellularLocation>
        <location evidence="1">Cytoplasm</location>
    </subcellularLocation>
    <subcellularLocation>
        <location evidence="3">Secreted</location>
    </subcellularLocation>
</comment>
<evidence type="ECO:0000256" key="2">
    <source>
        <dbReference type="ARBA" id="ARBA00004610"/>
    </source>
</evidence>
<dbReference type="Gene3D" id="2.20.100.10">
    <property type="entry name" value="Thrombospondin type-1 (TSP1) repeat"/>
    <property type="match status" value="1"/>
</dbReference>
<dbReference type="Proteomes" id="UP000518266">
    <property type="component" value="Unassembled WGS sequence"/>
</dbReference>
<evidence type="ECO:0000259" key="18">
    <source>
        <dbReference type="PROSITE" id="PS51323"/>
    </source>
</evidence>
<gene>
    <name evidence="19" type="ORF">F7725_013592</name>
</gene>
<dbReference type="Pfam" id="PF19035">
    <property type="entry name" value="TSP1_CCN"/>
    <property type="match status" value="1"/>
</dbReference>
<dbReference type="InterPro" id="IPR006207">
    <property type="entry name" value="Cys_knot_C"/>
</dbReference>
<dbReference type="PROSITE" id="PS01225">
    <property type="entry name" value="CTCK_2"/>
    <property type="match status" value="1"/>
</dbReference>
<evidence type="ECO:0000256" key="7">
    <source>
        <dbReference type="ARBA" id="ARBA00022729"/>
    </source>
</evidence>